<evidence type="ECO:0000313" key="4">
    <source>
        <dbReference type="Proteomes" id="UP001220610"/>
    </source>
</evidence>
<feature type="chain" id="PRO_5042470465" evidence="2">
    <location>
        <begin position="23"/>
        <end position="736"/>
    </location>
</feature>
<evidence type="ECO:0000313" key="3">
    <source>
        <dbReference type="EMBL" id="WEK34565.1"/>
    </source>
</evidence>
<proteinExistence type="predicted"/>
<dbReference type="EMBL" id="CP119311">
    <property type="protein sequence ID" value="WEK34565.1"/>
    <property type="molecule type" value="Genomic_DNA"/>
</dbReference>
<accession>A0AAJ6BEG6</accession>
<feature type="signal peptide" evidence="2">
    <location>
        <begin position="1"/>
        <end position="22"/>
    </location>
</feature>
<evidence type="ECO:0000256" key="2">
    <source>
        <dbReference type="SAM" id="SignalP"/>
    </source>
</evidence>
<organism evidence="3 4">
    <name type="scientific">Candidatus Pseudobacter hemicellulosilyticus</name>
    <dbReference type="NCBI Taxonomy" id="3121375"/>
    <lineage>
        <taxon>Bacteria</taxon>
        <taxon>Pseudomonadati</taxon>
        <taxon>Bacteroidota</taxon>
        <taxon>Chitinophagia</taxon>
        <taxon>Chitinophagales</taxon>
        <taxon>Chitinophagaceae</taxon>
        <taxon>Pseudobacter</taxon>
    </lineage>
</organism>
<dbReference type="Proteomes" id="UP001220610">
    <property type="component" value="Chromosome"/>
</dbReference>
<keyword evidence="1" id="KW-0175">Coiled coil</keyword>
<name>A0AAJ6BEG6_9BACT</name>
<reference evidence="3" key="1">
    <citation type="submission" date="2023-03" db="EMBL/GenBank/DDBJ databases">
        <title>Andean soil-derived lignocellulolytic bacterial consortium as a source of novel taxa and putative plastic-active enzymes.</title>
        <authorList>
            <person name="Diaz-Garcia L."/>
            <person name="Chuvochina M."/>
            <person name="Feuerriegel G."/>
            <person name="Bunk B."/>
            <person name="Sproer C."/>
            <person name="Streit W.R."/>
            <person name="Rodriguez L.M."/>
            <person name="Overmann J."/>
            <person name="Jimenez D.J."/>
        </authorList>
    </citation>
    <scope>NUCLEOTIDE SEQUENCE</scope>
    <source>
        <strain evidence="3">MAG 7</strain>
    </source>
</reference>
<gene>
    <name evidence="3" type="ORF">P0Y53_18925</name>
</gene>
<feature type="coiled-coil region" evidence="1">
    <location>
        <begin position="245"/>
        <end position="276"/>
    </location>
</feature>
<keyword evidence="2" id="KW-0732">Signal</keyword>
<sequence length="736" mass="83409">MTRLSPCLLCLLLAVGSFKAMAQRTTDTHADNDSINYISIIQRGNCKAIISSPVKFLLPVVRIPTPRVVLPAAPARNPWIKVHGNILYNVNYYSNIDTPYAEKDVYQHTVQTYLDIVVKDKYPMRIYLTNRFSNSTMFRNLNDLNFSYTNTAFTKLLREKIQQQFMASLPTPKFADSLQQLLNKKIVQLNQLETWLKNPALLQRMVEAKEKALRQARNRVDSLAPALNIDSLELMQEFHAKRQQADSLKRSALKLQQRVEETYQKTRIDAQQLRQQIAGITNADSLEALLYQLRIPDTLLPKGYRTLMAIRSLSLGRSVVNYSELSAKNISVNGIQAEYNPGSYFALAAGKVDYRFRDFIVRSPRQQDQYLTVLRYGKGLKEGNNIIFTWFAGKRQLYNAGTTDTATGIRPSQGLMGFTIEGNYRITPNVLLTGELAKSTIPSYSPAGDKGFTSSLLQMNDRTNEAYALKLFSYFPRTSTRINGSFKQLGANFQSFSTFTDGTRQTAWSAQLSQAFFKRQLEISLGANTNDFSNPFLGSHYKSTTVFKSLQATLRKRKWPVVSVGYYPSSQAIKLGEGQYQENLFYTLAGNITHSYQLQRVMMSSALIYTQFYNHSNDSGFVYFNARNLMLNHSVFLGPLTLQANANAAANTDYTLYMLESKALYALNRFITVGGGVKYNYQTEYAVRQWGYSADLLLQLPKLGQIQCSADKGYMPGMNKQLIANNTGRLTYFKTF</sequence>
<dbReference type="AlphaFoldDB" id="A0AAJ6BEG6"/>
<evidence type="ECO:0000256" key="1">
    <source>
        <dbReference type="SAM" id="Coils"/>
    </source>
</evidence>
<protein>
    <submittedName>
        <fullName evidence="3">Uncharacterized protein</fullName>
    </submittedName>
</protein>